<gene>
    <name evidence="1" type="ORF">ASswx1_272</name>
</gene>
<dbReference type="Proteomes" id="UP000289219">
    <property type="component" value="Segment"/>
</dbReference>
<sequence>MNEQQELSTVVDEVIEENNSDVKLTEYQQKMVEKLAKKHYKKHEKEIKRLSSHARDCLITANKEGYIYSIEKLRFISQQPKLDRETLETLYLTSKQQTDKILFDAFKQAEQAEQETYLVPQSEGKTTPVCAA</sequence>
<dbReference type="EMBL" id="MH791398">
    <property type="protein sequence ID" value="QAX97915.1"/>
    <property type="molecule type" value="Genomic_DNA"/>
</dbReference>
<name>A0A411B8H5_9CAUD</name>
<dbReference type="InterPro" id="IPR022558">
    <property type="entry name" value="DUF2654"/>
</dbReference>
<protein>
    <submittedName>
        <fullName evidence="1">Uncharacterized protein</fullName>
    </submittedName>
</protein>
<evidence type="ECO:0000313" key="1">
    <source>
        <dbReference type="EMBL" id="QAX97915.1"/>
    </source>
</evidence>
<organism evidence="1 2">
    <name type="scientific">Aeromonas phage Asswx_1</name>
    <dbReference type="NCBI Taxonomy" id="2419739"/>
    <lineage>
        <taxon>Viruses</taxon>
        <taxon>Duplodnaviria</taxon>
        <taxon>Heunggongvirae</taxon>
        <taxon>Uroviricota</taxon>
        <taxon>Caudoviricetes</taxon>
        <taxon>Pantevenvirales</taxon>
        <taxon>Straboviridae</taxon>
        <taxon>Emmerichvirinae</taxon>
        <taxon>Ceceduovirus</taxon>
        <taxon>Ceceduovirus aszj</taxon>
    </lineage>
</organism>
<accession>A0A411B8H5</accession>
<reference evidence="1 2" key="1">
    <citation type="submission" date="2018-08" db="EMBL/GenBank/DDBJ databases">
        <title>Asswx_1, Complete genome sequences of 3 novel enterobacteria, Pakpunavirus like phages.</title>
        <authorList>
            <person name="Yuan S."/>
            <person name="Ma Y."/>
            <person name="Liu Q."/>
        </authorList>
    </citation>
    <scope>NUCLEOTIDE SEQUENCE [LARGE SCALE GENOMIC DNA]</scope>
</reference>
<proteinExistence type="predicted"/>
<dbReference type="Pfam" id="PF10849">
    <property type="entry name" value="DUF2654"/>
    <property type="match status" value="1"/>
</dbReference>
<evidence type="ECO:0000313" key="2">
    <source>
        <dbReference type="Proteomes" id="UP000289219"/>
    </source>
</evidence>